<protein>
    <submittedName>
        <fullName evidence="1">Uncharacterized protein</fullName>
    </submittedName>
</protein>
<feature type="non-terminal residue" evidence="1">
    <location>
        <position position="51"/>
    </location>
</feature>
<sequence length="51" mass="5858">IYSRFLLIVYFVETGCEVKTLLILSRKTDASFLFSSRFRCNPSLANKLAPK</sequence>
<dbReference type="EMBL" id="KK113921">
    <property type="protein sequence ID" value="KFM61362.1"/>
    <property type="molecule type" value="Genomic_DNA"/>
</dbReference>
<evidence type="ECO:0000313" key="1">
    <source>
        <dbReference type="EMBL" id="KFM61362.1"/>
    </source>
</evidence>
<proteinExistence type="predicted"/>
<organism evidence="1 2">
    <name type="scientific">Stegodyphus mimosarum</name>
    <name type="common">African social velvet spider</name>
    <dbReference type="NCBI Taxonomy" id="407821"/>
    <lineage>
        <taxon>Eukaryota</taxon>
        <taxon>Metazoa</taxon>
        <taxon>Ecdysozoa</taxon>
        <taxon>Arthropoda</taxon>
        <taxon>Chelicerata</taxon>
        <taxon>Arachnida</taxon>
        <taxon>Araneae</taxon>
        <taxon>Araneomorphae</taxon>
        <taxon>Entelegynae</taxon>
        <taxon>Eresoidea</taxon>
        <taxon>Eresidae</taxon>
        <taxon>Stegodyphus</taxon>
    </lineage>
</organism>
<accession>A0A087T8C3</accession>
<keyword evidence="2" id="KW-1185">Reference proteome</keyword>
<dbReference type="Proteomes" id="UP000054359">
    <property type="component" value="Unassembled WGS sequence"/>
</dbReference>
<name>A0A087T8C3_STEMI</name>
<gene>
    <name evidence="1" type="ORF">X975_22163</name>
</gene>
<reference evidence="1 2" key="1">
    <citation type="submission" date="2013-11" db="EMBL/GenBank/DDBJ databases">
        <title>Genome sequencing of Stegodyphus mimosarum.</title>
        <authorList>
            <person name="Bechsgaard J."/>
        </authorList>
    </citation>
    <scope>NUCLEOTIDE SEQUENCE [LARGE SCALE GENOMIC DNA]</scope>
</reference>
<evidence type="ECO:0000313" key="2">
    <source>
        <dbReference type="Proteomes" id="UP000054359"/>
    </source>
</evidence>
<feature type="non-terminal residue" evidence="1">
    <location>
        <position position="1"/>
    </location>
</feature>
<dbReference type="AlphaFoldDB" id="A0A087T8C3"/>